<feature type="compositionally biased region" description="Low complexity" evidence="1">
    <location>
        <begin position="10"/>
        <end position="20"/>
    </location>
</feature>
<evidence type="ECO:0000256" key="1">
    <source>
        <dbReference type="SAM" id="MobiDB-lite"/>
    </source>
</evidence>
<gene>
    <name evidence="2" type="ORF">DCAR_014150</name>
</gene>
<dbReference type="AlphaFoldDB" id="A0A165XSY7"/>
<reference evidence="2" key="1">
    <citation type="journal article" date="2016" name="Nat. Genet.">
        <title>A high-quality carrot genome assembly provides new insights into carotenoid accumulation and asterid genome evolution.</title>
        <authorList>
            <person name="Iorizzo M."/>
            <person name="Ellison S."/>
            <person name="Senalik D."/>
            <person name="Zeng P."/>
            <person name="Satapoomin P."/>
            <person name="Huang J."/>
            <person name="Bowman M."/>
            <person name="Iovene M."/>
            <person name="Sanseverino W."/>
            <person name="Cavagnaro P."/>
            <person name="Yildiz M."/>
            <person name="Macko-Podgorni A."/>
            <person name="Moranska E."/>
            <person name="Grzebelus E."/>
            <person name="Grzebelus D."/>
            <person name="Ashrafi H."/>
            <person name="Zheng Z."/>
            <person name="Cheng S."/>
            <person name="Spooner D."/>
            <person name="Van Deynze A."/>
            <person name="Simon P."/>
        </authorList>
    </citation>
    <scope>NUCLEOTIDE SEQUENCE [LARGE SCALE GENOMIC DNA]</scope>
    <source>
        <tissue evidence="2">Leaf</tissue>
    </source>
</reference>
<accession>A0A165XSY7</accession>
<name>A0A165XSY7_DAUCS</name>
<protein>
    <submittedName>
        <fullName evidence="2">Uncharacterized protein</fullName>
    </submittedName>
</protein>
<evidence type="ECO:0000313" key="2">
    <source>
        <dbReference type="EMBL" id="KZM98488.1"/>
    </source>
</evidence>
<comment type="caution">
    <text evidence="2">The sequence shown here is derived from an EMBL/GenBank/DDBJ whole genome shotgun (WGS) entry which is preliminary data.</text>
</comment>
<dbReference type="STRING" id="79200.A0A165XSY7"/>
<organism evidence="2">
    <name type="scientific">Daucus carota subsp. sativus</name>
    <name type="common">Carrot</name>
    <dbReference type="NCBI Taxonomy" id="79200"/>
    <lineage>
        <taxon>Eukaryota</taxon>
        <taxon>Viridiplantae</taxon>
        <taxon>Streptophyta</taxon>
        <taxon>Embryophyta</taxon>
        <taxon>Tracheophyta</taxon>
        <taxon>Spermatophyta</taxon>
        <taxon>Magnoliopsida</taxon>
        <taxon>eudicotyledons</taxon>
        <taxon>Gunneridae</taxon>
        <taxon>Pentapetalae</taxon>
        <taxon>asterids</taxon>
        <taxon>campanulids</taxon>
        <taxon>Apiales</taxon>
        <taxon>Apiaceae</taxon>
        <taxon>Apioideae</taxon>
        <taxon>Scandiceae</taxon>
        <taxon>Daucinae</taxon>
        <taxon>Daucus</taxon>
        <taxon>Daucus sect. Daucus</taxon>
    </lineage>
</organism>
<dbReference type="EMBL" id="LNRQ01000004">
    <property type="protein sequence ID" value="KZM98488.1"/>
    <property type="molecule type" value="Genomic_DNA"/>
</dbReference>
<sequence length="287" mass="31642">MPLEGIFIEPNTTTSNSSSLPDLSLHISLPNTSPNCNGMNHIHDSSLNSLASSQPYGTTTELSLTHPANHISQERTHHLMSPFHHQNYGTSSSSSSMEASLRPIKGIPVYQNRSFPFLPLDHHPSREKLDPKMCLYPMQSYPNNSPSLSHSPYFSANLDQMSSILNNSGPNGSFSGGYRIPGGASRCIGLLKQLTNQLLLRDNRMDPEKKIFRHWAAQGPADSQIPDPLLIQDSGATLQGRETVFSKNRTGGDPIEKSKTDEESIQYIECCAAFGEQRRHTDIGTKN</sequence>
<proteinExistence type="predicted"/>
<dbReference type="Gramene" id="KZM98488">
    <property type="protein sequence ID" value="KZM98488"/>
    <property type="gene ID" value="DCAR_014150"/>
</dbReference>
<feature type="region of interest" description="Disordered" evidence="1">
    <location>
        <begin position="1"/>
        <end position="20"/>
    </location>
</feature>